<evidence type="ECO:0000256" key="2">
    <source>
        <dbReference type="ARBA" id="ARBA00023242"/>
    </source>
</evidence>
<evidence type="ECO:0000313" key="7">
    <source>
        <dbReference type="Proteomes" id="UP000307440"/>
    </source>
</evidence>
<name>A0A5C3L025_COPMA</name>
<dbReference type="InterPro" id="IPR011993">
    <property type="entry name" value="PH-like_dom_sf"/>
</dbReference>
<dbReference type="AlphaFoldDB" id="A0A5C3L025"/>
<feature type="region of interest" description="Disordered" evidence="3">
    <location>
        <begin position="968"/>
        <end position="1176"/>
    </location>
</feature>
<keyword evidence="2" id="KW-0539">Nucleus</keyword>
<dbReference type="PANTHER" id="PTHR23318:SF0">
    <property type="entry name" value="SERINE_THREONINE-PROTEIN PHOSPHATASE 4 REGULATORY SUBUNIT 3"/>
    <property type="match status" value="1"/>
</dbReference>
<dbReference type="SUPFAM" id="SSF50729">
    <property type="entry name" value="PH domain-like"/>
    <property type="match status" value="1"/>
</dbReference>
<comment type="subcellular location">
    <subcellularLocation>
        <location evidence="1">Nucleus</location>
    </subcellularLocation>
</comment>
<dbReference type="InterPro" id="IPR006887">
    <property type="entry name" value="P4R3-like_central_dom"/>
</dbReference>
<feature type="compositionally biased region" description="Acidic residues" evidence="3">
    <location>
        <begin position="1003"/>
        <end position="1013"/>
    </location>
</feature>
<dbReference type="GO" id="GO:0072542">
    <property type="term" value="F:protein phosphatase activator activity"/>
    <property type="evidence" value="ECO:0007669"/>
    <property type="project" value="TreeGrafter"/>
</dbReference>
<feature type="compositionally biased region" description="Polar residues" evidence="3">
    <location>
        <begin position="1"/>
        <end position="22"/>
    </location>
</feature>
<dbReference type="OrthoDB" id="27483at2759"/>
<feature type="compositionally biased region" description="Polar residues" evidence="3">
    <location>
        <begin position="1155"/>
        <end position="1167"/>
    </location>
</feature>
<dbReference type="GO" id="GO:0030289">
    <property type="term" value="C:protein phosphatase 4 complex"/>
    <property type="evidence" value="ECO:0007669"/>
    <property type="project" value="TreeGrafter"/>
</dbReference>
<keyword evidence="7" id="KW-1185">Reference proteome</keyword>
<dbReference type="Pfam" id="PF22972">
    <property type="entry name" value="EVH1_PP4R3"/>
    <property type="match status" value="1"/>
</dbReference>
<feature type="region of interest" description="Disordered" evidence="3">
    <location>
        <begin position="1"/>
        <end position="97"/>
    </location>
</feature>
<evidence type="ECO:0000259" key="5">
    <source>
        <dbReference type="Pfam" id="PF22972"/>
    </source>
</evidence>
<dbReference type="Gene3D" id="2.30.29.30">
    <property type="entry name" value="Pleckstrin-homology domain (PH domain)/Phosphotyrosine-binding domain (PTB)"/>
    <property type="match status" value="1"/>
</dbReference>
<dbReference type="Gene3D" id="1.25.10.10">
    <property type="entry name" value="Leucine-rich Repeat Variant"/>
    <property type="match status" value="1"/>
</dbReference>
<dbReference type="InterPro" id="IPR055236">
    <property type="entry name" value="EVH1_PP4R3"/>
</dbReference>
<dbReference type="SUPFAM" id="SSF48371">
    <property type="entry name" value="ARM repeat"/>
    <property type="match status" value="1"/>
</dbReference>
<dbReference type="Pfam" id="PF04802">
    <property type="entry name" value="PP4R3"/>
    <property type="match status" value="1"/>
</dbReference>
<dbReference type="PANTHER" id="PTHR23318">
    <property type="entry name" value="ATP SYNTHASE GAMMA-RELATED"/>
    <property type="match status" value="1"/>
</dbReference>
<feature type="domain" description="PP4R3 EVH1-like" evidence="5">
    <location>
        <begin position="155"/>
        <end position="254"/>
    </location>
</feature>
<dbReference type="GO" id="GO:0005654">
    <property type="term" value="C:nucleoplasm"/>
    <property type="evidence" value="ECO:0007669"/>
    <property type="project" value="TreeGrafter"/>
</dbReference>
<feature type="region of interest" description="Disordered" evidence="3">
    <location>
        <begin position="480"/>
        <end position="531"/>
    </location>
</feature>
<sequence length="1176" mass="131983">MSSLGDGQHTITDFESTSNNLEVLNPGAGASSNASDSTPSRSPTTDTIPTNTADVGLNESKPPSTPQASPVEADTDNAEEAETARVASQEDKEQPEIGPQPALQHIKEEGEVSLDHVGSQMDLLEHNPETMMLANGVIADDGDQEWIIDDSHELKRVKVYELVGARWEDQGTAFCFGQFSEDTNEALLIARSEKNYHDVVLSTTIRSNDVYQRQQDTLIVWTEPDGVDYALSFQDREGCSEVWNFILEVQRHMNSTDSISNISSSPLIGSEISVTTANIYKSGHLPQPRLGIIGEIERAIKALIRTQPVKERICEYIQRSDYIKSLIEVMNHAEDLESLENLHALCSLMQTILMLNDHSMYEHILDDDLFFGVVGMLEYDPDFPEHKANYREFLHQQSQFHQPVPIRDHSIQRKIHHTYRLQFLKDVVLARTLDDSTFNVLNSCIIFNQIDIIQHVQQDPHFLRDIVGLFIDDSHVLSGQKKPQLQQNGPNPQQQQNQGHVPPNQIIISLNGSNDDDMDVDPKPPQRIASNPATRQYYQTHYSWAPPHNMSETEINLRREVIILVQQLCVMGKNVQLPARMTLFRTLVDRGVIFAVHWALSLPEKDEANKSMISAAGEILSTLLDHDLNGVRNHCMRHIDAIMAERAARKTFADKADSLLELICRLLANSRDLAIQSQIGDILKTWLELPPAAEAAGAGGEAAGPPRPPLRKEGDISERFIDYFYKQCVSTLVKPLQELSEWRNVHDPVLPLFREEASRFTLLCDILHQCISQHNFQSHFFVISSSILSRVASLLKAKDKHLRHAAFRIFRLLLKQNNPTSLNHMCKLDVLKPILDLTLRESRRDNLLSCSCHEFFDLMRRENMKEMIKFCMTHHEEEIRKLAKTPLGSQRFELFIKRYEINCEPPPPPSQGGPSERSVDPRTWAGPSRGMLDAEEEDYFNADEEEDTNVISVPSHWERPNTLLSSVPISGLKRKRGRATSVPPNKGQPRPLLQSPALGSLLDYDDDDDDEESQSGKDTPPSEVLIPATPHLSAAMLPRPEMKPSQEDEDDDDRLLESLVSVPAAAKGRSPSPAPTPNKIQLGQIRVPEKRRRDDDEDDELLARIRKSKKPDLGPSAKEGVTRGLNRNKVGDDPPKKIKVKLGPSSLSLGSPKPQTTILTPTSTPSELSAKDGDTG</sequence>
<feature type="compositionally biased region" description="Low complexity" evidence="3">
    <location>
        <begin position="35"/>
        <end position="50"/>
    </location>
</feature>
<accession>A0A5C3L025</accession>
<dbReference type="InterPro" id="IPR011989">
    <property type="entry name" value="ARM-like"/>
</dbReference>
<reference evidence="6 7" key="1">
    <citation type="journal article" date="2019" name="Nat. Ecol. Evol.">
        <title>Megaphylogeny resolves global patterns of mushroom evolution.</title>
        <authorList>
            <person name="Varga T."/>
            <person name="Krizsan K."/>
            <person name="Foldi C."/>
            <person name="Dima B."/>
            <person name="Sanchez-Garcia M."/>
            <person name="Sanchez-Ramirez S."/>
            <person name="Szollosi G.J."/>
            <person name="Szarkandi J.G."/>
            <person name="Papp V."/>
            <person name="Albert L."/>
            <person name="Andreopoulos W."/>
            <person name="Angelini C."/>
            <person name="Antonin V."/>
            <person name="Barry K.W."/>
            <person name="Bougher N.L."/>
            <person name="Buchanan P."/>
            <person name="Buyck B."/>
            <person name="Bense V."/>
            <person name="Catcheside P."/>
            <person name="Chovatia M."/>
            <person name="Cooper J."/>
            <person name="Damon W."/>
            <person name="Desjardin D."/>
            <person name="Finy P."/>
            <person name="Geml J."/>
            <person name="Haridas S."/>
            <person name="Hughes K."/>
            <person name="Justo A."/>
            <person name="Karasinski D."/>
            <person name="Kautmanova I."/>
            <person name="Kiss B."/>
            <person name="Kocsube S."/>
            <person name="Kotiranta H."/>
            <person name="LaButti K.M."/>
            <person name="Lechner B.E."/>
            <person name="Liimatainen K."/>
            <person name="Lipzen A."/>
            <person name="Lukacs Z."/>
            <person name="Mihaltcheva S."/>
            <person name="Morgado L.N."/>
            <person name="Niskanen T."/>
            <person name="Noordeloos M.E."/>
            <person name="Ohm R.A."/>
            <person name="Ortiz-Santana B."/>
            <person name="Ovrebo C."/>
            <person name="Racz N."/>
            <person name="Riley R."/>
            <person name="Savchenko A."/>
            <person name="Shiryaev A."/>
            <person name="Soop K."/>
            <person name="Spirin V."/>
            <person name="Szebenyi C."/>
            <person name="Tomsovsky M."/>
            <person name="Tulloss R.E."/>
            <person name="Uehling J."/>
            <person name="Grigoriev I.V."/>
            <person name="Vagvolgyi C."/>
            <person name="Papp T."/>
            <person name="Martin F.M."/>
            <person name="Miettinen O."/>
            <person name="Hibbett D.S."/>
            <person name="Nagy L.G."/>
        </authorList>
    </citation>
    <scope>NUCLEOTIDE SEQUENCE [LARGE SCALE GENOMIC DNA]</scope>
    <source>
        <strain evidence="6 7">CBS 121175</strain>
    </source>
</reference>
<evidence type="ECO:0000313" key="6">
    <source>
        <dbReference type="EMBL" id="TFK25927.1"/>
    </source>
</evidence>
<evidence type="ECO:0000256" key="1">
    <source>
        <dbReference type="ARBA" id="ARBA00004123"/>
    </source>
</evidence>
<dbReference type="GO" id="GO:0006974">
    <property type="term" value="P:DNA damage response"/>
    <property type="evidence" value="ECO:0007669"/>
    <property type="project" value="TreeGrafter"/>
</dbReference>
<feature type="compositionally biased region" description="Low complexity" evidence="3">
    <location>
        <begin position="1141"/>
        <end position="1154"/>
    </location>
</feature>
<dbReference type="STRING" id="230819.A0A5C3L025"/>
<proteinExistence type="predicted"/>
<gene>
    <name evidence="6" type="ORF">FA15DRAFT_667918</name>
</gene>
<organism evidence="6 7">
    <name type="scientific">Coprinopsis marcescibilis</name>
    <name type="common">Agaric fungus</name>
    <name type="synonym">Psathyrella marcescibilis</name>
    <dbReference type="NCBI Taxonomy" id="230819"/>
    <lineage>
        <taxon>Eukaryota</taxon>
        <taxon>Fungi</taxon>
        <taxon>Dikarya</taxon>
        <taxon>Basidiomycota</taxon>
        <taxon>Agaricomycotina</taxon>
        <taxon>Agaricomycetes</taxon>
        <taxon>Agaricomycetidae</taxon>
        <taxon>Agaricales</taxon>
        <taxon>Agaricineae</taxon>
        <taxon>Psathyrellaceae</taxon>
        <taxon>Coprinopsis</taxon>
    </lineage>
</organism>
<protein>
    <submittedName>
        <fullName evidence="6">DUF625-domain-containing protein</fullName>
    </submittedName>
</protein>
<feature type="region of interest" description="Disordered" evidence="3">
    <location>
        <begin position="903"/>
        <end position="929"/>
    </location>
</feature>
<dbReference type="InterPro" id="IPR016024">
    <property type="entry name" value="ARM-type_fold"/>
</dbReference>
<evidence type="ECO:0000259" key="4">
    <source>
        <dbReference type="Pfam" id="PF04802"/>
    </source>
</evidence>
<dbReference type="EMBL" id="ML210180">
    <property type="protein sequence ID" value="TFK25927.1"/>
    <property type="molecule type" value="Genomic_DNA"/>
</dbReference>
<evidence type="ECO:0000256" key="3">
    <source>
        <dbReference type="SAM" id="MobiDB-lite"/>
    </source>
</evidence>
<dbReference type="InterPro" id="IPR051137">
    <property type="entry name" value="PP4R3-like"/>
</dbReference>
<feature type="domain" description="Serine/threonine-protein phosphatase 4 regulatory subunit 3-like central" evidence="4">
    <location>
        <begin position="295"/>
        <end position="889"/>
    </location>
</feature>
<dbReference type="Proteomes" id="UP000307440">
    <property type="component" value="Unassembled WGS sequence"/>
</dbReference>
<feature type="compositionally biased region" description="Low complexity" evidence="3">
    <location>
        <begin position="480"/>
        <end position="505"/>
    </location>
</feature>